<dbReference type="PANTHER" id="PTHR42808:SF3">
    <property type="entry name" value="HYDROXYSTEROID DEHYDROGENASE-LIKE PROTEIN 2"/>
    <property type="match status" value="1"/>
</dbReference>
<dbReference type="InterPro" id="IPR003033">
    <property type="entry name" value="SCP2_sterol-bd_dom"/>
</dbReference>
<evidence type="ECO:0000313" key="6">
    <source>
        <dbReference type="Proteomes" id="UP000728185"/>
    </source>
</evidence>
<dbReference type="InterPro" id="IPR036291">
    <property type="entry name" value="NAD(P)-bd_dom_sf"/>
</dbReference>
<evidence type="ECO:0000313" key="5">
    <source>
        <dbReference type="EMBL" id="KAA0197446.1"/>
    </source>
</evidence>
<dbReference type="Gene3D" id="3.30.1050.10">
    <property type="entry name" value="SCP2 sterol-binding domain"/>
    <property type="match status" value="1"/>
</dbReference>
<evidence type="ECO:0000256" key="3">
    <source>
        <dbReference type="ARBA" id="ARBA00023002"/>
    </source>
</evidence>
<keyword evidence="3" id="KW-0560">Oxidoreductase</keyword>
<sequence length="241" mass="26621">MSKYSMSMTVLGMAKEFKPLGIAVNALWPRTAIYTAATKMIGGGASFANFCRQPEIVADAAYAILTRSARGAKNTGNFYVDEDVLRDEGVTDFEKYAVEPGGRLAPDFFLEPKPGESYPASFDVLSNVEDIFKQIEAFLNEDFVKDIGASFYFRLSGSQPGVWFIDLKSNKGVVGRATGDRADPMKFDCRFNLSSEDFGKLFYGQVSPSKAFLTGDLEIAGDVFLAMKLEKLLKDINKKRK</sequence>
<dbReference type="SUPFAM" id="SSF55718">
    <property type="entry name" value="SCP-like"/>
    <property type="match status" value="1"/>
</dbReference>
<protein>
    <submittedName>
        <fullName evidence="5">Hydroxysteroid dehydrogenase protein 2</fullName>
    </submittedName>
</protein>
<dbReference type="Gene3D" id="3.40.50.720">
    <property type="entry name" value="NAD(P)-binding Rossmann-like Domain"/>
    <property type="match status" value="1"/>
</dbReference>
<organism evidence="5 6">
    <name type="scientific">Fasciolopsis buskii</name>
    <dbReference type="NCBI Taxonomy" id="27845"/>
    <lineage>
        <taxon>Eukaryota</taxon>
        <taxon>Metazoa</taxon>
        <taxon>Spiralia</taxon>
        <taxon>Lophotrochozoa</taxon>
        <taxon>Platyhelminthes</taxon>
        <taxon>Trematoda</taxon>
        <taxon>Digenea</taxon>
        <taxon>Plagiorchiida</taxon>
        <taxon>Echinostomata</taxon>
        <taxon>Echinostomatoidea</taxon>
        <taxon>Fasciolidae</taxon>
        <taxon>Fasciolopsis</taxon>
    </lineage>
</organism>
<dbReference type="InterPro" id="IPR036527">
    <property type="entry name" value="SCP2_sterol-bd_dom_sf"/>
</dbReference>
<evidence type="ECO:0000259" key="4">
    <source>
        <dbReference type="Pfam" id="PF02036"/>
    </source>
</evidence>
<feature type="domain" description="SCP2" evidence="4">
    <location>
        <begin position="135"/>
        <end position="234"/>
    </location>
</feature>
<gene>
    <name evidence="5" type="ORF">FBUS_01272</name>
</gene>
<dbReference type="GO" id="GO:0016491">
    <property type="term" value="F:oxidoreductase activity"/>
    <property type="evidence" value="ECO:0007669"/>
    <property type="project" value="UniProtKB-KW"/>
</dbReference>
<name>A0A8E0RZ56_9TREM</name>
<dbReference type="GO" id="GO:0005739">
    <property type="term" value="C:mitochondrion"/>
    <property type="evidence" value="ECO:0007669"/>
    <property type="project" value="TreeGrafter"/>
</dbReference>
<reference evidence="5" key="1">
    <citation type="submission" date="2019-05" db="EMBL/GenBank/DDBJ databases">
        <title>Annotation for the trematode Fasciolopsis buski.</title>
        <authorList>
            <person name="Choi Y.-J."/>
        </authorList>
    </citation>
    <scope>NUCLEOTIDE SEQUENCE</scope>
    <source>
        <strain evidence="5">HT</strain>
        <tissue evidence="5">Whole worm</tissue>
    </source>
</reference>
<accession>A0A8E0RZ56</accession>
<dbReference type="Pfam" id="PF02036">
    <property type="entry name" value="SCP2"/>
    <property type="match status" value="1"/>
</dbReference>
<dbReference type="PANTHER" id="PTHR42808">
    <property type="entry name" value="HYDROXYSTEROID DEHYDROGENASE-LIKE PROTEIN 2"/>
    <property type="match status" value="1"/>
</dbReference>
<dbReference type="AlphaFoldDB" id="A0A8E0RZ56"/>
<dbReference type="InterPro" id="IPR051935">
    <property type="entry name" value="HSDL2"/>
</dbReference>
<dbReference type="Proteomes" id="UP000728185">
    <property type="component" value="Unassembled WGS sequence"/>
</dbReference>
<keyword evidence="6" id="KW-1185">Reference proteome</keyword>
<keyword evidence="2" id="KW-0521">NADP</keyword>
<evidence type="ECO:0000256" key="1">
    <source>
        <dbReference type="ARBA" id="ARBA00006484"/>
    </source>
</evidence>
<dbReference type="SUPFAM" id="SSF51735">
    <property type="entry name" value="NAD(P)-binding Rossmann-fold domains"/>
    <property type="match status" value="1"/>
</dbReference>
<comment type="caution">
    <text evidence="5">The sequence shown here is derived from an EMBL/GenBank/DDBJ whole genome shotgun (WGS) entry which is preliminary data.</text>
</comment>
<dbReference type="OrthoDB" id="5327538at2759"/>
<evidence type="ECO:0000256" key="2">
    <source>
        <dbReference type="ARBA" id="ARBA00022857"/>
    </source>
</evidence>
<dbReference type="EMBL" id="LUCM01002370">
    <property type="protein sequence ID" value="KAA0197446.1"/>
    <property type="molecule type" value="Genomic_DNA"/>
</dbReference>
<comment type="similarity">
    <text evidence="1">Belongs to the short-chain dehydrogenases/reductases (SDR) family.</text>
</comment>
<proteinExistence type="inferred from homology"/>